<gene>
    <name evidence="2" type="ORF">JTE90_028037</name>
</gene>
<dbReference type="AlphaFoldDB" id="A0AAV6TEV5"/>
<proteinExistence type="predicted"/>
<evidence type="ECO:0000256" key="1">
    <source>
        <dbReference type="SAM" id="MobiDB-lite"/>
    </source>
</evidence>
<reference evidence="2 3" key="1">
    <citation type="journal article" date="2022" name="Nat. Ecol. Evol.">
        <title>A masculinizing supergene underlies an exaggerated male reproductive morph in a spider.</title>
        <authorList>
            <person name="Hendrickx F."/>
            <person name="De Corte Z."/>
            <person name="Sonet G."/>
            <person name="Van Belleghem S.M."/>
            <person name="Kostlbacher S."/>
            <person name="Vangestel C."/>
        </authorList>
    </citation>
    <scope>NUCLEOTIDE SEQUENCE [LARGE SCALE GENOMIC DNA]</scope>
    <source>
        <strain evidence="2">W744_W776</strain>
    </source>
</reference>
<protein>
    <submittedName>
        <fullName evidence="2">Uncharacterized protein</fullName>
    </submittedName>
</protein>
<keyword evidence="3" id="KW-1185">Reference proteome</keyword>
<dbReference type="EMBL" id="JAFNEN010005626">
    <property type="protein sequence ID" value="KAG8170324.1"/>
    <property type="molecule type" value="Genomic_DNA"/>
</dbReference>
<accession>A0AAV6TEV5</accession>
<comment type="caution">
    <text evidence="2">The sequence shown here is derived from an EMBL/GenBank/DDBJ whole genome shotgun (WGS) entry which is preliminary data.</text>
</comment>
<evidence type="ECO:0000313" key="3">
    <source>
        <dbReference type="Proteomes" id="UP000827092"/>
    </source>
</evidence>
<organism evidence="2 3">
    <name type="scientific">Oedothorax gibbosus</name>
    <dbReference type="NCBI Taxonomy" id="931172"/>
    <lineage>
        <taxon>Eukaryota</taxon>
        <taxon>Metazoa</taxon>
        <taxon>Ecdysozoa</taxon>
        <taxon>Arthropoda</taxon>
        <taxon>Chelicerata</taxon>
        <taxon>Arachnida</taxon>
        <taxon>Araneae</taxon>
        <taxon>Araneomorphae</taxon>
        <taxon>Entelegynae</taxon>
        <taxon>Araneoidea</taxon>
        <taxon>Linyphiidae</taxon>
        <taxon>Erigoninae</taxon>
        <taxon>Oedothorax</taxon>
    </lineage>
</organism>
<feature type="region of interest" description="Disordered" evidence="1">
    <location>
        <begin position="1"/>
        <end position="63"/>
    </location>
</feature>
<name>A0AAV6TEV5_9ARAC</name>
<sequence length="150" mass="17030">MGTARAPPGKFKPIIPLGFKGQRGKPGTPKRGKRCFYENSAPKPRDGADSGEHEPLQKKRKTFPGSPVTFRFRLLYRTWSRRPFSFFRGWGILTPFPLGPESEKKHERVGRFGQTSRFGRISPIPQDPLTPVQLLLQWNPFPASVSRVLT</sequence>
<dbReference type="Proteomes" id="UP000827092">
    <property type="component" value="Unassembled WGS sequence"/>
</dbReference>
<evidence type="ECO:0000313" key="2">
    <source>
        <dbReference type="EMBL" id="KAG8170324.1"/>
    </source>
</evidence>
<feature type="compositionally biased region" description="Basic and acidic residues" evidence="1">
    <location>
        <begin position="43"/>
        <end position="57"/>
    </location>
</feature>